<evidence type="ECO:0000313" key="1">
    <source>
        <dbReference type="EMBL" id="SFW90309.1"/>
    </source>
</evidence>
<proteinExistence type="predicted"/>
<dbReference type="RefSeq" id="WP_072366556.1">
    <property type="nucleotide sequence ID" value="NZ_CP139972.1"/>
</dbReference>
<reference evidence="1 3" key="1">
    <citation type="submission" date="2016-11" db="EMBL/GenBank/DDBJ databases">
        <authorList>
            <person name="Jaros S."/>
            <person name="Januszkiewicz K."/>
            <person name="Wedrychowicz H."/>
        </authorList>
    </citation>
    <scope>NUCLEOTIDE SEQUENCE [LARGE SCALE GENOMIC DNA]</scope>
    <source>
        <strain evidence="1 3">DSM 784</strain>
    </source>
</reference>
<reference evidence="2 4" key="2">
    <citation type="submission" date="2023-11" db="EMBL/GenBank/DDBJ databases">
        <title>MicrobeMod: A computational toolkit for identifying prokaryotic methylation and restriction-modification with nanopore sequencing.</title>
        <authorList>
            <person name="Crits-Christoph A."/>
            <person name="Kang S.C."/>
            <person name="Lee H."/>
            <person name="Ostrov N."/>
        </authorList>
    </citation>
    <scope>NUCLEOTIDE SEQUENCE [LARGE SCALE GENOMIC DNA]</scope>
    <source>
        <strain evidence="2 4">ATCC 23090</strain>
    </source>
</reference>
<dbReference type="STRING" id="1004.SAMN05661012_06588"/>
<dbReference type="Proteomes" id="UP000183788">
    <property type="component" value="Unassembled WGS sequence"/>
</dbReference>
<accession>A0A1K1T2K1</accession>
<gene>
    <name evidence="1" type="ORF">SAMN05661012_06588</name>
    <name evidence="2" type="ORF">SR876_02830</name>
</gene>
<evidence type="ECO:0000313" key="2">
    <source>
        <dbReference type="EMBL" id="WQG90415.1"/>
    </source>
</evidence>
<organism evidence="1 3">
    <name type="scientific">Chitinophaga sancti</name>
    <dbReference type="NCBI Taxonomy" id="1004"/>
    <lineage>
        <taxon>Bacteria</taxon>
        <taxon>Pseudomonadati</taxon>
        <taxon>Bacteroidota</taxon>
        <taxon>Chitinophagia</taxon>
        <taxon>Chitinophagales</taxon>
        <taxon>Chitinophagaceae</taxon>
        <taxon>Chitinophaga</taxon>
    </lineage>
</organism>
<dbReference type="AlphaFoldDB" id="A0A1K1T2K1"/>
<dbReference type="OrthoDB" id="665046at2"/>
<dbReference type="EMBL" id="CP140154">
    <property type="protein sequence ID" value="WQG90415.1"/>
    <property type="molecule type" value="Genomic_DNA"/>
</dbReference>
<name>A0A1K1T2K1_9BACT</name>
<sequence length="131" mass="15312">MRQQPNRPTVNLERSGPSLTIEVFLPARFQMACKQLGVDEQEAIQFWIDHILIVSYLLKEEEDIYSLATSVFAAYTHTIHITAIPDKVKREICIYYTQQTIALISEADHTKSYTALIKEWYQQLDKHNNRQ</sequence>
<keyword evidence="4" id="KW-1185">Reference proteome</keyword>
<evidence type="ECO:0000313" key="3">
    <source>
        <dbReference type="Proteomes" id="UP000183788"/>
    </source>
</evidence>
<protein>
    <submittedName>
        <fullName evidence="1">Uncharacterized protein</fullName>
    </submittedName>
</protein>
<dbReference type="EMBL" id="FPIZ01000047">
    <property type="protein sequence ID" value="SFW90309.1"/>
    <property type="molecule type" value="Genomic_DNA"/>
</dbReference>
<evidence type="ECO:0000313" key="4">
    <source>
        <dbReference type="Proteomes" id="UP001326715"/>
    </source>
</evidence>
<dbReference type="Proteomes" id="UP001326715">
    <property type="component" value="Chromosome"/>
</dbReference>